<dbReference type="Pfam" id="PF04155">
    <property type="entry name" value="Ground-like"/>
    <property type="match status" value="1"/>
</dbReference>
<protein>
    <submittedName>
        <fullName evidence="4">Ground-like domain-containing protein</fullName>
    </submittedName>
</protein>
<dbReference type="InterPro" id="IPR007284">
    <property type="entry name" value="Ground-like_dom"/>
</dbReference>
<feature type="region of interest" description="Disordered" evidence="1">
    <location>
        <begin position="23"/>
        <end position="58"/>
    </location>
</feature>
<keyword evidence="3" id="KW-1185">Reference proteome</keyword>
<evidence type="ECO:0000256" key="1">
    <source>
        <dbReference type="SAM" id="MobiDB-lite"/>
    </source>
</evidence>
<organism evidence="3 4">
    <name type="scientific">Parastrongyloides trichosuri</name>
    <name type="common">Possum-specific nematode worm</name>
    <dbReference type="NCBI Taxonomy" id="131310"/>
    <lineage>
        <taxon>Eukaryota</taxon>
        <taxon>Metazoa</taxon>
        <taxon>Ecdysozoa</taxon>
        <taxon>Nematoda</taxon>
        <taxon>Chromadorea</taxon>
        <taxon>Rhabditida</taxon>
        <taxon>Tylenchina</taxon>
        <taxon>Panagrolaimomorpha</taxon>
        <taxon>Strongyloidoidea</taxon>
        <taxon>Strongyloididae</taxon>
        <taxon>Parastrongyloides</taxon>
    </lineage>
</organism>
<evidence type="ECO:0000313" key="4">
    <source>
        <dbReference type="WBParaSite" id="PTRK_0000218800.1"/>
    </source>
</evidence>
<proteinExistence type="predicted"/>
<dbReference type="PANTHER" id="PTHR31967">
    <property type="entry name" value="GROUNDHOG (HEDGEHOG-LIKE FAMILY)-RELATED"/>
    <property type="match status" value="1"/>
</dbReference>
<dbReference type="WBParaSite" id="PTRK_0000218800.1">
    <property type="protein sequence ID" value="PTRK_0000218800.1"/>
    <property type="gene ID" value="PTRK_0000218800"/>
</dbReference>
<feature type="compositionally biased region" description="Polar residues" evidence="1">
    <location>
        <begin position="28"/>
        <end position="44"/>
    </location>
</feature>
<evidence type="ECO:0000313" key="3">
    <source>
        <dbReference type="Proteomes" id="UP000038045"/>
    </source>
</evidence>
<feature type="compositionally biased region" description="Pro residues" evidence="1">
    <location>
        <begin position="48"/>
        <end position="58"/>
    </location>
</feature>
<accession>A0A0N4Z586</accession>
<reference evidence="4" key="1">
    <citation type="submission" date="2017-02" db="UniProtKB">
        <authorList>
            <consortium name="WormBaseParasite"/>
        </authorList>
    </citation>
    <scope>IDENTIFICATION</scope>
</reference>
<dbReference type="PANTHER" id="PTHR31967:SF20">
    <property type="entry name" value="GROUND-LIKE DOMAIN-CONTAINING PROTEIN"/>
    <property type="match status" value="1"/>
</dbReference>
<feature type="domain" description="Ground-like" evidence="2">
    <location>
        <begin position="115"/>
        <end position="199"/>
    </location>
</feature>
<dbReference type="STRING" id="131310.A0A0N4Z586"/>
<dbReference type="AlphaFoldDB" id="A0A0N4Z586"/>
<dbReference type="Proteomes" id="UP000038045">
    <property type="component" value="Unplaced"/>
</dbReference>
<name>A0A0N4Z586_PARTI</name>
<evidence type="ECO:0000259" key="2">
    <source>
        <dbReference type="Pfam" id="PF04155"/>
    </source>
</evidence>
<sequence>MRAKMRGESSMYGQGISMNDPRFRAYFQEQQQRDYISQPQTSDTYYPQPSPPQYPSAPIPVPLSSLGVSGDNLETNISTPVTAYTHPITTPSTTTTTAAPKNDYPLESCYTNKSGFMCCNRQLEELMHRTFNDLLKSRGGRWNKCNIQEIANKIQSHAQDQFSLNFESIAGIGDFASKSNFYGNNICKIEVGGRFLLAYATPVQEGKMFETVESVPYGRRKSKI</sequence>